<dbReference type="Proteomes" id="UP000005239">
    <property type="component" value="Unassembled WGS sequence"/>
</dbReference>
<evidence type="ECO:0000313" key="2">
    <source>
        <dbReference type="Proteomes" id="UP000005239"/>
    </source>
</evidence>
<dbReference type="EnsemblMetazoa" id="PPA00744.1">
    <property type="protein sequence ID" value="PPA00744.1"/>
    <property type="gene ID" value="WBGene00090298"/>
</dbReference>
<gene>
    <name evidence="1" type="primary">WBGene00090298</name>
</gene>
<reference evidence="1" key="2">
    <citation type="submission" date="2022-06" db="UniProtKB">
        <authorList>
            <consortium name="EnsemblMetazoa"/>
        </authorList>
    </citation>
    <scope>IDENTIFICATION</scope>
    <source>
        <strain evidence="1">PS312</strain>
    </source>
</reference>
<organism evidence="1 2">
    <name type="scientific">Pristionchus pacificus</name>
    <name type="common">Parasitic nematode worm</name>
    <dbReference type="NCBI Taxonomy" id="54126"/>
    <lineage>
        <taxon>Eukaryota</taxon>
        <taxon>Metazoa</taxon>
        <taxon>Ecdysozoa</taxon>
        <taxon>Nematoda</taxon>
        <taxon>Chromadorea</taxon>
        <taxon>Rhabditida</taxon>
        <taxon>Rhabditina</taxon>
        <taxon>Diplogasteromorpha</taxon>
        <taxon>Diplogasteroidea</taxon>
        <taxon>Neodiplogasteridae</taxon>
        <taxon>Pristionchus</taxon>
    </lineage>
</organism>
<protein>
    <submittedName>
        <fullName evidence="1">Uncharacterized protein</fullName>
    </submittedName>
</protein>
<reference evidence="2" key="1">
    <citation type="journal article" date="2008" name="Nat. Genet.">
        <title>The Pristionchus pacificus genome provides a unique perspective on nematode lifestyle and parasitism.</title>
        <authorList>
            <person name="Dieterich C."/>
            <person name="Clifton S.W."/>
            <person name="Schuster L.N."/>
            <person name="Chinwalla A."/>
            <person name="Delehaunty K."/>
            <person name="Dinkelacker I."/>
            <person name="Fulton L."/>
            <person name="Fulton R."/>
            <person name="Godfrey J."/>
            <person name="Minx P."/>
            <person name="Mitreva M."/>
            <person name="Roeseler W."/>
            <person name="Tian H."/>
            <person name="Witte H."/>
            <person name="Yang S.P."/>
            <person name="Wilson R.K."/>
            <person name="Sommer R.J."/>
        </authorList>
    </citation>
    <scope>NUCLEOTIDE SEQUENCE [LARGE SCALE GENOMIC DNA]</scope>
    <source>
        <strain evidence="2">PS312</strain>
    </source>
</reference>
<sequence length="72" mass="7508">MFVPMLTNCPHEANFFCAPESDASLATTMIAINGGEVIARGLNGTNCVAALTCNGMKLWQTGSGTIVQSIIC</sequence>
<accession>A0A8R1U3H6</accession>
<name>A0A2A6BPL9_PRIPA</name>
<accession>A0A2A6BPL9</accession>
<keyword evidence="2" id="KW-1185">Reference proteome</keyword>
<proteinExistence type="predicted"/>
<dbReference type="AlphaFoldDB" id="A0A2A6BPL9"/>
<evidence type="ECO:0000313" key="1">
    <source>
        <dbReference type="EnsemblMetazoa" id="PPA00744.1"/>
    </source>
</evidence>